<protein>
    <submittedName>
        <fullName evidence="2">Pyridoxamine 5'-phosphate oxidase</fullName>
    </submittedName>
</protein>
<comment type="caution">
    <text evidence="2">The sequence shown here is derived from an EMBL/GenBank/DDBJ whole genome shotgun (WGS) entry which is preliminary data.</text>
</comment>
<proteinExistence type="predicted"/>
<dbReference type="AlphaFoldDB" id="A0A2T0M6Q5"/>
<evidence type="ECO:0000259" key="1">
    <source>
        <dbReference type="Pfam" id="PF01243"/>
    </source>
</evidence>
<gene>
    <name evidence="2" type="ORF">CLV81_4086</name>
</gene>
<reference evidence="2 3" key="1">
    <citation type="submission" date="2018-03" db="EMBL/GenBank/DDBJ databases">
        <title>Genomic Encyclopedia of Archaeal and Bacterial Type Strains, Phase II (KMG-II): from individual species to whole genera.</title>
        <authorList>
            <person name="Goeker M."/>
        </authorList>
    </citation>
    <scope>NUCLEOTIDE SEQUENCE [LARGE SCALE GENOMIC DNA]</scope>
    <source>
        <strain evidence="2 3">DSM 25027</strain>
    </source>
</reference>
<dbReference type="Gene3D" id="2.30.110.10">
    <property type="entry name" value="Electron Transport, Fmn-binding Protein, Chain A"/>
    <property type="match status" value="1"/>
</dbReference>
<dbReference type="EMBL" id="PVYX01000003">
    <property type="protein sequence ID" value="PRX53179.1"/>
    <property type="molecule type" value="Genomic_DNA"/>
</dbReference>
<evidence type="ECO:0000313" key="2">
    <source>
        <dbReference type="EMBL" id="PRX53179.1"/>
    </source>
</evidence>
<keyword evidence="3" id="KW-1185">Reference proteome</keyword>
<dbReference type="PANTHER" id="PTHR39336">
    <property type="entry name" value="PYRIDOXAMINE PHOSPHATE OXIDASE FAMILY PROTEIN (AFU_ORTHOLOGUE AFUA_6G11440)"/>
    <property type="match status" value="1"/>
</dbReference>
<dbReference type="Pfam" id="PF01243">
    <property type="entry name" value="PNPOx_N"/>
    <property type="match status" value="1"/>
</dbReference>
<dbReference type="SUPFAM" id="SSF50475">
    <property type="entry name" value="FMN-binding split barrel"/>
    <property type="match status" value="1"/>
</dbReference>
<dbReference type="RefSeq" id="WP_106147979.1">
    <property type="nucleotide sequence ID" value="NZ_PVYX01000003.1"/>
</dbReference>
<organism evidence="2 3">
    <name type="scientific">Flagellimonas meridianipacifica</name>
    <dbReference type="NCBI Taxonomy" id="1080225"/>
    <lineage>
        <taxon>Bacteria</taxon>
        <taxon>Pseudomonadati</taxon>
        <taxon>Bacteroidota</taxon>
        <taxon>Flavobacteriia</taxon>
        <taxon>Flavobacteriales</taxon>
        <taxon>Flavobacteriaceae</taxon>
        <taxon>Flagellimonas</taxon>
    </lineage>
</organism>
<dbReference type="Proteomes" id="UP000237640">
    <property type="component" value="Unassembled WGS sequence"/>
</dbReference>
<dbReference type="PANTHER" id="PTHR39336:SF1">
    <property type="entry name" value="PYRIDOXAMINE PHOSPHATE OXIDASE FAMILY PROTEIN (AFU_ORTHOLOGUE AFUA_6G11440)"/>
    <property type="match status" value="1"/>
</dbReference>
<dbReference type="InterPro" id="IPR012349">
    <property type="entry name" value="Split_barrel_FMN-bd"/>
</dbReference>
<name>A0A2T0M6Q5_9FLAO</name>
<evidence type="ECO:0000313" key="3">
    <source>
        <dbReference type="Proteomes" id="UP000237640"/>
    </source>
</evidence>
<sequence>MGRQLDQLTQPLIDFIQNQKLFFVATAMEGGRVNVSPKGLDSLRVIDEKRVIWLNLTGSGNETAIHLNNKNRITLMFCAFEGDPIILRLYGTAKSFKKGTDFWEKNIALFPTIPGSRQLIDVVINEVQVSCGMGVPLMEYKQQRQSLVDWAENQGDEGLKKYWQKKNTTSIDGFTDSFEQ</sequence>
<dbReference type="InterPro" id="IPR011576">
    <property type="entry name" value="Pyridox_Oxase_N"/>
</dbReference>
<feature type="domain" description="Pyridoxamine 5'-phosphate oxidase N-terminal" evidence="1">
    <location>
        <begin position="14"/>
        <end position="129"/>
    </location>
</feature>
<dbReference type="OrthoDB" id="115989at2"/>
<accession>A0A2T0M6Q5</accession>